<dbReference type="Proteomes" id="UP000435112">
    <property type="component" value="Unassembled WGS sequence"/>
</dbReference>
<evidence type="ECO:0000256" key="2">
    <source>
        <dbReference type="SAM" id="SignalP"/>
    </source>
</evidence>
<reference evidence="6 8" key="1">
    <citation type="submission" date="2018-08" db="EMBL/GenBank/DDBJ databases">
        <title>Genomic investigation of the strawberry pathogen Phytophthora fragariae indicates pathogenicity is determined by transcriptional variation in three key races.</title>
        <authorList>
            <person name="Adams T.M."/>
            <person name="Armitage A.D."/>
            <person name="Sobczyk M.K."/>
            <person name="Bates H.J."/>
            <person name="Dunwell J.M."/>
            <person name="Nellist C.F."/>
            <person name="Harrison R.J."/>
        </authorList>
    </citation>
    <scope>NUCLEOTIDE SEQUENCE [LARGE SCALE GENOMIC DNA]</scope>
    <source>
        <strain evidence="5 7">SCRP249</strain>
        <strain evidence="4 9">SCRP324</strain>
        <strain evidence="6 8">SCRP333</strain>
    </source>
</reference>
<dbReference type="PANTHER" id="PTHR31157:SF1">
    <property type="entry name" value="SCP DOMAIN-CONTAINING PROTEIN"/>
    <property type="match status" value="1"/>
</dbReference>
<sequence length="171" mass="18585">MVALAQTSIVLLLVVAGISDATNLRQDQHDSSAMAQENQFSTALLVRVNKERAAHGLAPVCSNKKLQAAAERHVQDQSKTDYVSDTGTDDSTPETRVTDAGYKWQSVRETIGAGNANADDMVDWWMKTASREIVLGKFTMAGSAYAYNANTYSKHYWVQVFATGSSEACDA</sequence>
<evidence type="ECO:0000313" key="9">
    <source>
        <dbReference type="Proteomes" id="UP000435112"/>
    </source>
</evidence>
<dbReference type="SUPFAM" id="SSF55797">
    <property type="entry name" value="PR-1-like"/>
    <property type="match status" value="1"/>
</dbReference>
<dbReference type="OrthoDB" id="94780at2759"/>
<dbReference type="InterPro" id="IPR035940">
    <property type="entry name" value="CAP_sf"/>
</dbReference>
<evidence type="ECO:0000313" key="5">
    <source>
        <dbReference type="EMBL" id="KAE9032743.1"/>
    </source>
</evidence>
<dbReference type="EMBL" id="QXFV01000615">
    <property type="protein sequence ID" value="KAE9032743.1"/>
    <property type="molecule type" value="Genomic_DNA"/>
</dbReference>
<feature type="region of interest" description="Disordered" evidence="1">
    <location>
        <begin position="73"/>
        <end position="96"/>
    </location>
</feature>
<name>A0A6A4FDP2_9STRA</name>
<dbReference type="Proteomes" id="UP000429607">
    <property type="component" value="Unassembled WGS sequence"/>
</dbReference>
<dbReference type="Gene3D" id="3.40.33.10">
    <property type="entry name" value="CAP"/>
    <property type="match status" value="1"/>
</dbReference>
<feature type="chain" id="PRO_5033525293" description="SCP domain-containing protein" evidence="2">
    <location>
        <begin position="22"/>
        <end position="171"/>
    </location>
</feature>
<evidence type="ECO:0000313" key="4">
    <source>
        <dbReference type="EMBL" id="KAE9027799.1"/>
    </source>
</evidence>
<evidence type="ECO:0000313" key="6">
    <source>
        <dbReference type="EMBL" id="KAE9340560.1"/>
    </source>
</evidence>
<dbReference type="InterPro" id="IPR014044">
    <property type="entry name" value="CAP_dom"/>
</dbReference>
<dbReference type="Pfam" id="PF00188">
    <property type="entry name" value="CAP"/>
    <property type="match status" value="1"/>
</dbReference>
<gene>
    <name evidence="5" type="ORF">PR001_g10465</name>
    <name evidence="4" type="ORF">PR002_g10573</name>
    <name evidence="6" type="ORF">PR003_g10427</name>
</gene>
<feature type="signal peptide" evidence="2">
    <location>
        <begin position="1"/>
        <end position="21"/>
    </location>
</feature>
<dbReference type="CDD" id="cd05379">
    <property type="entry name" value="CAP_bacterial"/>
    <property type="match status" value="1"/>
</dbReference>
<evidence type="ECO:0000313" key="8">
    <source>
        <dbReference type="Proteomes" id="UP000434957"/>
    </source>
</evidence>
<dbReference type="Proteomes" id="UP000434957">
    <property type="component" value="Unassembled WGS sequence"/>
</dbReference>
<feature type="domain" description="SCP" evidence="3">
    <location>
        <begin position="47"/>
        <end position="161"/>
    </location>
</feature>
<organism evidence="6 8">
    <name type="scientific">Phytophthora rubi</name>
    <dbReference type="NCBI Taxonomy" id="129364"/>
    <lineage>
        <taxon>Eukaryota</taxon>
        <taxon>Sar</taxon>
        <taxon>Stramenopiles</taxon>
        <taxon>Oomycota</taxon>
        <taxon>Peronosporomycetes</taxon>
        <taxon>Peronosporales</taxon>
        <taxon>Peronosporaceae</taxon>
        <taxon>Phytophthora</taxon>
    </lineage>
</organism>
<dbReference type="EMBL" id="QXFU01000604">
    <property type="protein sequence ID" value="KAE9027799.1"/>
    <property type="molecule type" value="Genomic_DNA"/>
</dbReference>
<keyword evidence="2" id="KW-0732">Signal</keyword>
<comment type="caution">
    <text evidence="6">The sequence shown here is derived from an EMBL/GenBank/DDBJ whole genome shotgun (WGS) entry which is preliminary data.</text>
</comment>
<keyword evidence="8" id="KW-1185">Reference proteome</keyword>
<evidence type="ECO:0000256" key="1">
    <source>
        <dbReference type="SAM" id="MobiDB-lite"/>
    </source>
</evidence>
<dbReference type="PANTHER" id="PTHR31157">
    <property type="entry name" value="SCP DOMAIN-CONTAINING PROTEIN"/>
    <property type="match status" value="1"/>
</dbReference>
<evidence type="ECO:0000313" key="7">
    <source>
        <dbReference type="Proteomes" id="UP000429607"/>
    </source>
</evidence>
<proteinExistence type="predicted"/>
<evidence type="ECO:0000259" key="3">
    <source>
        <dbReference type="Pfam" id="PF00188"/>
    </source>
</evidence>
<dbReference type="AlphaFoldDB" id="A0A6A4FDP2"/>
<accession>A0A6A4FDP2</accession>
<protein>
    <recommendedName>
        <fullName evidence="3">SCP domain-containing protein</fullName>
    </recommendedName>
</protein>
<dbReference type="EMBL" id="QXFT01000569">
    <property type="protein sequence ID" value="KAE9340560.1"/>
    <property type="molecule type" value="Genomic_DNA"/>
</dbReference>